<protein>
    <submittedName>
        <fullName evidence="4">SAPC2 protein</fullName>
    </submittedName>
</protein>
<feature type="coiled-coil region" evidence="1">
    <location>
        <begin position="335"/>
        <end position="376"/>
    </location>
</feature>
<dbReference type="PANTHER" id="PTHR14907:SF3">
    <property type="entry name" value="SUPPRESSOR APC DOMAIN-CONTAINING PROTEIN 2"/>
    <property type="match status" value="1"/>
</dbReference>
<accession>A0A7K6EF75</accession>
<proteinExistence type="predicted"/>
<dbReference type="InterPro" id="IPR026828">
    <property type="entry name" value="SAPC2_1/2"/>
</dbReference>
<keyword evidence="1" id="KW-0175">Coiled coil</keyword>
<feature type="non-terminal residue" evidence="4">
    <location>
        <position position="1"/>
    </location>
</feature>
<evidence type="ECO:0000256" key="2">
    <source>
        <dbReference type="SAM" id="MobiDB-lite"/>
    </source>
</evidence>
<comment type="caution">
    <text evidence="4">The sequence shown here is derived from an EMBL/GenBank/DDBJ whole genome shotgun (WGS) entry which is preliminary data.</text>
</comment>
<dbReference type="InterPro" id="IPR057953">
    <property type="entry name" value="SAPC2_N"/>
</dbReference>
<evidence type="ECO:0000313" key="4">
    <source>
        <dbReference type="EMBL" id="NWV37357.1"/>
    </source>
</evidence>
<keyword evidence="5" id="KW-1185">Reference proteome</keyword>
<dbReference type="Proteomes" id="UP000575029">
    <property type="component" value="Unassembled WGS sequence"/>
</dbReference>
<dbReference type="AlphaFoldDB" id="A0A7K6EF75"/>
<dbReference type="EMBL" id="VZRM01004544">
    <property type="protein sequence ID" value="NWV37357.1"/>
    <property type="molecule type" value="Genomic_DNA"/>
</dbReference>
<evidence type="ECO:0000313" key="5">
    <source>
        <dbReference type="Proteomes" id="UP000575029"/>
    </source>
</evidence>
<feature type="region of interest" description="Disordered" evidence="2">
    <location>
        <begin position="93"/>
        <end position="214"/>
    </location>
</feature>
<evidence type="ECO:0000256" key="1">
    <source>
        <dbReference type="SAM" id="Coils"/>
    </source>
</evidence>
<feature type="domain" description="Suppressor APC" evidence="3">
    <location>
        <begin position="19"/>
        <end position="91"/>
    </location>
</feature>
<dbReference type="Pfam" id="PF25825">
    <property type="entry name" value="SAPC2_N"/>
    <property type="match status" value="1"/>
</dbReference>
<feature type="non-terminal residue" evidence="4">
    <location>
        <position position="389"/>
    </location>
</feature>
<evidence type="ECO:0000259" key="3">
    <source>
        <dbReference type="Pfam" id="PF25825"/>
    </source>
</evidence>
<sequence>AAAMAPERGDRSLPAGTEGLPRVFLQSLRTLFDILDDRRRGYVHLREIESRWRGAEARELPAGVMEGLRQAAPASGYLTFERFVLGLRAALPGAEPPVEGGSGGRRSVEKPPSPRCSEERRGKSTGQREPGHGQPRGRGEWRGWTGDFGLAGMMTAPGPETGARRLEWDPAARPAPLCPPLGSEPAVPPGPSQGDGGHPGAGDARRHQRGRAEHRRHTITNGVDFCMLKYMKELEQEKDFLLQGLELIDRAREWYHQHIQLMQEHQQLLGKKRTSTDFPEGGQSHLGRLVPKLQEVNRCLADLLSTASKTANPSSALSRLVPVTSPASTGFQQAINMLKEQNRLLTKEVTDKSERITQLEQEKSALIKQLFEARAHNNHEMSQLDSTFI</sequence>
<reference evidence="4 5" key="1">
    <citation type="submission" date="2019-09" db="EMBL/GenBank/DDBJ databases">
        <title>Bird 10,000 Genomes (B10K) Project - Family phase.</title>
        <authorList>
            <person name="Zhang G."/>
        </authorList>
    </citation>
    <scope>NUCLEOTIDE SEQUENCE [LARGE SCALE GENOMIC DNA]</scope>
    <source>
        <strain evidence="4">B10K-DU-029-50</strain>
        <tissue evidence="4">Heart</tissue>
    </source>
</reference>
<dbReference type="Pfam" id="PF11414">
    <property type="entry name" value="Suppressor_APC"/>
    <property type="match status" value="1"/>
</dbReference>
<gene>
    <name evidence="4" type="primary">Sapcd2</name>
    <name evidence="4" type="ORF">GRAPIC_R04061</name>
</gene>
<name>A0A7K6EF75_9PASS</name>
<organism evidence="4 5">
    <name type="scientific">Grantiella picta</name>
    <dbReference type="NCBI Taxonomy" id="266360"/>
    <lineage>
        <taxon>Eukaryota</taxon>
        <taxon>Metazoa</taxon>
        <taxon>Chordata</taxon>
        <taxon>Craniata</taxon>
        <taxon>Vertebrata</taxon>
        <taxon>Euteleostomi</taxon>
        <taxon>Archelosauria</taxon>
        <taxon>Archosauria</taxon>
        <taxon>Dinosauria</taxon>
        <taxon>Saurischia</taxon>
        <taxon>Theropoda</taxon>
        <taxon>Coelurosauria</taxon>
        <taxon>Aves</taxon>
        <taxon>Neognathae</taxon>
        <taxon>Neoaves</taxon>
        <taxon>Telluraves</taxon>
        <taxon>Australaves</taxon>
        <taxon>Passeriformes</taxon>
        <taxon>Meliphagoidea</taxon>
        <taxon>Meliphagidae</taxon>
        <taxon>Grantiella</taxon>
    </lineage>
</organism>
<dbReference type="PANTHER" id="PTHR14907">
    <property type="entry name" value="FI14130P"/>
    <property type="match status" value="1"/>
</dbReference>